<organism evidence="2 3">
    <name type="scientific">Portunus trituberculatus</name>
    <name type="common">Swimming crab</name>
    <name type="synonym">Neptunus trituberculatus</name>
    <dbReference type="NCBI Taxonomy" id="210409"/>
    <lineage>
        <taxon>Eukaryota</taxon>
        <taxon>Metazoa</taxon>
        <taxon>Ecdysozoa</taxon>
        <taxon>Arthropoda</taxon>
        <taxon>Crustacea</taxon>
        <taxon>Multicrustacea</taxon>
        <taxon>Malacostraca</taxon>
        <taxon>Eumalacostraca</taxon>
        <taxon>Eucarida</taxon>
        <taxon>Decapoda</taxon>
        <taxon>Pleocyemata</taxon>
        <taxon>Brachyura</taxon>
        <taxon>Eubrachyura</taxon>
        <taxon>Portunoidea</taxon>
        <taxon>Portunidae</taxon>
        <taxon>Portuninae</taxon>
        <taxon>Portunus</taxon>
    </lineage>
</organism>
<feature type="region of interest" description="Disordered" evidence="1">
    <location>
        <begin position="1"/>
        <end position="25"/>
    </location>
</feature>
<dbReference type="EMBL" id="VSRR010048423">
    <property type="protein sequence ID" value="MPC78442.1"/>
    <property type="molecule type" value="Genomic_DNA"/>
</dbReference>
<proteinExistence type="predicted"/>
<dbReference type="AlphaFoldDB" id="A0A5B7I3V8"/>
<comment type="caution">
    <text evidence="2">The sequence shown here is derived from an EMBL/GenBank/DDBJ whole genome shotgun (WGS) entry which is preliminary data.</text>
</comment>
<dbReference type="Proteomes" id="UP000324222">
    <property type="component" value="Unassembled WGS sequence"/>
</dbReference>
<gene>
    <name evidence="2" type="ORF">E2C01_072928</name>
</gene>
<reference evidence="2 3" key="1">
    <citation type="submission" date="2019-05" db="EMBL/GenBank/DDBJ databases">
        <title>Another draft genome of Portunus trituberculatus and its Hox gene families provides insights of decapod evolution.</title>
        <authorList>
            <person name="Jeong J.-H."/>
            <person name="Song I."/>
            <person name="Kim S."/>
            <person name="Choi T."/>
            <person name="Kim D."/>
            <person name="Ryu S."/>
            <person name="Kim W."/>
        </authorList>
    </citation>
    <scope>NUCLEOTIDE SEQUENCE [LARGE SCALE GENOMIC DNA]</scope>
    <source>
        <tissue evidence="2">Muscle</tissue>
    </source>
</reference>
<feature type="compositionally biased region" description="Polar residues" evidence="1">
    <location>
        <begin position="1"/>
        <end position="16"/>
    </location>
</feature>
<evidence type="ECO:0000313" key="2">
    <source>
        <dbReference type="EMBL" id="MPC78442.1"/>
    </source>
</evidence>
<accession>A0A5B7I3V8</accession>
<name>A0A5B7I3V8_PORTR</name>
<evidence type="ECO:0000256" key="1">
    <source>
        <dbReference type="SAM" id="MobiDB-lite"/>
    </source>
</evidence>
<protein>
    <submittedName>
        <fullName evidence="2">Uncharacterized protein</fullName>
    </submittedName>
</protein>
<evidence type="ECO:0000313" key="3">
    <source>
        <dbReference type="Proteomes" id="UP000324222"/>
    </source>
</evidence>
<keyword evidence="3" id="KW-1185">Reference proteome</keyword>
<sequence>MSSSARCNFRSQSSTSTRDRGTGMY</sequence>